<organism evidence="5 6">
    <name type="scientific">Diplogelasinospora grovesii</name>
    <dbReference type="NCBI Taxonomy" id="303347"/>
    <lineage>
        <taxon>Eukaryota</taxon>
        <taxon>Fungi</taxon>
        <taxon>Dikarya</taxon>
        <taxon>Ascomycota</taxon>
        <taxon>Pezizomycotina</taxon>
        <taxon>Sordariomycetes</taxon>
        <taxon>Sordariomycetidae</taxon>
        <taxon>Sordariales</taxon>
        <taxon>Diplogelasinosporaceae</taxon>
        <taxon>Diplogelasinospora</taxon>
    </lineage>
</organism>
<dbReference type="AlphaFoldDB" id="A0AAN6NBR9"/>
<accession>A0AAN6NBR9</accession>
<name>A0AAN6NBR9_9PEZI</name>
<keyword evidence="1" id="KW-0805">Transcription regulation</keyword>
<sequence>MLTPDSADQAVVKSVRHEKVCRTLYSLFPSQHSIDAITQASAGPYFVTSLFYCFRDGLEGKTESHHTVSVIPPLAGSHPTVLARRLVQLGICMQQLPPAFDTQKLQMKGTLPETMHNIISTVANLVTSNDEIVGTAEGLECLVLQGFWHANAGNLRKAWLSYRRAMSLAQLMGIDRGSRRALKYADAATDPSQRPTPEGLWYRIIYCDRYLSLLLGLPVGSTDNSFASEEGMRRDTQMERLEKLHAVAAARIVDRNTQGTSSAQAYALTQTIDHDLEAAARLLGQEWWSEPPMPILINDPLGPVQERMGQMLHLMVQMHHFDLLILLHLPYMLRDPTENRYDYSKTTCIRSSREVLKRFISFRTLINTAFSCRHVDYSALVASMTLLLSYLRQHQDAAQAVQVSCAQRAEDRKLIEVVRERMQHVAVINHDKLSQESAEIIGQMMPILDSVDASLMGGVSECSANALKCLHLNIPYLGTINIHPSMVPVVPCPLIEATTAVEQEQQRTPVEGAGGANMSSNNLEYGPLGPLEPAFQMSPATEAATINGMFMQFEPHLAQDDSNMLGEFPELTAEADDWTFQGVDTTYWSLLNGNNMGFGV</sequence>
<reference evidence="6" key="1">
    <citation type="journal article" date="2023" name="Mol. Phylogenet. Evol.">
        <title>Genome-scale phylogeny and comparative genomics of the fungal order Sordariales.</title>
        <authorList>
            <person name="Hensen N."/>
            <person name="Bonometti L."/>
            <person name="Westerberg I."/>
            <person name="Brannstrom I.O."/>
            <person name="Guillou S."/>
            <person name="Cros-Aarteil S."/>
            <person name="Calhoun S."/>
            <person name="Haridas S."/>
            <person name="Kuo A."/>
            <person name="Mondo S."/>
            <person name="Pangilinan J."/>
            <person name="Riley R."/>
            <person name="LaButti K."/>
            <person name="Andreopoulos B."/>
            <person name="Lipzen A."/>
            <person name="Chen C."/>
            <person name="Yan M."/>
            <person name="Daum C."/>
            <person name="Ng V."/>
            <person name="Clum A."/>
            <person name="Steindorff A."/>
            <person name="Ohm R.A."/>
            <person name="Martin F."/>
            <person name="Silar P."/>
            <person name="Natvig D.O."/>
            <person name="Lalanne C."/>
            <person name="Gautier V."/>
            <person name="Ament-Velasquez S.L."/>
            <person name="Kruys A."/>
            <person name="Hutchinson M.I."/>
            <person name="Powell A.J."/>
            <person name="Barry K."/>
            <person name="Miller A.N."/>
            <person name="Grigoriev I.V."/>
            <person name="Debuchy R."/>
            <person name="Gladieux P."/>
            <person name="Hiltunen Thoren M."/>
            <person name="Johannesson H."/>
        </authorList>
    </citation>
    <scope>NUCLEOTIDE SEQUENCE [LARGE SCALE GENOMIC DNA]</scope>
    <source>
        <strain evidence="6">CBS 340.73</strain>
    </source>
</reference>
<comment type="caution">
    <text evidence="5">The sequence shown here is derived from an EMBL/GenBank/DDBJ whole genome shotgun (WGS) entry which is preliminary data.</text>
</comment>
<dbReference type="GO" id="GO:0006351">
    <property type="term" value="P:DNA-templated transcription"/>
    <property type="evidence" value="ECO:0007669"/>
    <property type="project" value="InterPro"/>
</dbReference>
<evidence type="ECO:0000313" key="5">
    <source>
        <dbReference type="EMBL" id="KAK3942864.1"/>
    </source>
</evidence>
<gene>
    <name evidence="5" type="ORF">QBC46DRAFT_378978</name>
</gene>
<keyword evidence="3" id="KW-0539">Nucleus</keyword>
<dbReference type="InterPro" id="IPR007219">
    <property type="entry name" value="XnlR_reg_dom"/>
</dbReference>
<proteinExistence type="predicted"/>
<dbReference type="SMART" id="SM00906">
    <property type="entry name" value="Fungal_trans"/>
    <property type="match status" value="1"/>
</dbReference>
<dbReference type="GO" id="GO:0003677">
    <property type="term" value="F:DNA binding"/>
    <property type="evidence" value="ECO:0007669"/>
    <property type="project" value="InterPro"/>
</dbReference>
<evidence type="ECO:0000256" key="1">
    <source>
        <dbReference type="ARBA" id="ARBA00023015"/>
    </source>
</evidence>
<dbReference type="Proteomes" id="UP001303473">
    <property type="component" value="Unassembled WGS sequence"/>
</dbReference>
<keyword evidence="6" id="KW-1185">Reference proteome</keyword>
<evidence type="ECO:0000259" key="4">
    <source>
        <dbReference type="SMART" id="SM00906"/>
    </source>
</evidence>
<protein>
    <submittedName>
        <fullName evidence="5">Transcription factor sdnS</fullName>
    </submittedName>
</protein>
<evidence type="ECO:0000256" key="2">
    <source>
        <dbReference type="ARBA" id="ARBA00023163"/>
    </source>
</evidence>
<dbReference type="EMBL" id="MU853770">
    <property type="protein sequence ID" value="KAK3942864.1"/>
    <property type="molecule type" value="Genomic_DNA"/>
</dbReference>
<keyword evidence="2" id="KW-0804">Transcription</keyword>
<dbReference type="PANTHER" id="PTHR47840:SF1">
    <property type="entry name" value="ZN(II)2CYS6 TRANSCRIPTION FACTOR (EUROFUNG)"/>
    <property type="match status" value="1"/>
</dbReference>
<evidence type="ECO:0000256" key="3">
    <source>
        <dbReference type="ARBA" id="ARBA00023242"/>
    </source>
</evidence>
<dbReference type="GO" id="GO:0008270">
    <property type="term" value="F:zinc ion binding"/>
    <property type="evidence" value="ECO:0007669"/>
    <property type="project" value="InterPro"/>
</dbReference>
<feature type="domain" description="Xylanolytic transcriptional activator regulatory" evidence="4">
    <location>
        <begin position="158"/>
        <end position="236"/>
    </location>
</feature>
<dbReference type="CDD" id="cd12148">
    <property type="entry name" value="fungal_TF_MHR"/>
    <property type="match status" value="1"/>
</dbReference>
<evidence type="ECO:0000313" key="6">
    <source>
        <dbReference type="Proteomes" id="UP001303473"/>
    </source>
</evidence>
<dbReference type="PANTHER" id="PTHR47840">
    <property type="entry name" value="ZN(II)2CYS6 TRANSCRIPTION FACTOR (EUROFUNG)-RELATED"/>
    <property type="match status" value="1"/>
</dbReference>